<dbReference type="Pfam" id="PF01230">
    <property type="entry name" value="HIT"/>
    <property type="match status" value="1"/>
</dbReference>
<dbReference type="RefSeq" id="WP_015725310.1">
    <property type="nucleotide sequence ID" value="NC_014972.1"/>
</dbReference>
<reference evidence="6 7" key="1">
    <citation type="journal article" date="2011" name="Stand. Genomic Sci.">
        <title>Complete genome sequence of Desulfobulbus propionicus type strain (1pr3).</title>
        <authorList>
            <person name="Pagani I."/>
            <person name="Lapidus A."/>
            <person name="Nolan M."/>
            <person name="Lucas S."/>
            <person name="Hammon N."/>
            <person name="Deshpande S."/>
            <person name="Cheng J.F."/>
            <person name="Chertkov O."/>
            <person name="Davenport K."/>
            <person name="Tapia R."/>
            <person name="Han C."/>
            <person name="Goodwin L."/>
            <person name="Pitluck S."/>
            <person name="Liolios K."/>
            <person name="Mavromatis K."/>
            <person name="Ivanova N."/>
            <person name="Mikhailova N."/>
            <person name="Pati A."/>
            <person name="Chen A."/>
            <person name="Palaniappan K."/>
            <person name="Land M."/>
            <person name="Hauser L."/>
            <person name="Chang Y.J."/>
            <person name="Jeffries C.D."/>
            <person name="Detter J.C."/>
            <person name="Brambilla E."/>
            <person name="Kannan K.P."/>
            <person name="Djao O.D."/>
            <person name="Rohde M."/>
            <person name="Pukall R."/>
            <person name="Spring S."/>
            <person name="Goker M."/>
            <person name="Sikorski J."/>
            <person name="Woyke T."/>
            <person name="Bristow J."/>
            <person name="Eisen J.A."/>
            <person name="Markowitz V."/>
            <person name="Hugenholtz P."/>
            <person name="Kyrpides N.C."/>
            <person name="Klenk H.P."/>
        </authorList>
    </citation>
    <scope>NUCLEOTIDE SEQUENCE [LARGE SCALE GENOMIC DNA]</scope>
    <source>
        <strain evidence="7">ATCC 33891 / DSM 2032 / 1pr3</strain>
    </source>
</reference>
<dbReference type="GO" id="GO:0000166">
    <property type="term" value="F:nucleotide binding"/>
    <property type="evidence" value="ECO:0007669"/>
    <property type="project" value="UniProtKB-KW"/>
</dbReference>
<protein>
    <submittedName>
        <fullName evidence="6">Histidine triad (HIT) protein</fullName>
    </submittedName>
</protein>
<feature type="binding site" evidence="3">
    <location>
        <position position="123"/>
    </location>
    <ligand>
        <name>substrate</name>
    </ligand>
</feature>
<dbReference type="PANTHER" id="PTHR42997">
    <property type="entry name" value="HIT FAMILY HYDROLASE"/>
    <property type="match status" value="1"/>
</dbReference>
<evidence type="ECO:0000313" key="7">
    <source>
        <dbReference type="Proteomes" id="UP000006365"/>
    </source>
</evidence>
<dbReference type="PANTHER" id="PTHR42997:SF1">
    <property type="entry name" value="AP-4-A PHOSPHORYLASE"/>
    <property type="match status" value="1"/>
</dbReference>
<evidence type="ECO:0000313" key="6">
    <source>
        <dbReference type="EMBL" id="ADW18784.1"/>
    </source>
</evidence>
<dbReference type="SUPFAM" id="SSF54197">
    <property type="entry name" value="HIT-like"/>
    <property type="match status" value="1"/>
</dbReference>
<dbReference type="CDD" id="cd01275">
    <property type="entry name" value="FHIT"/>
    <property type="match status" value="1"/>
</dbReference>
<feature type="active site" description="Tele-AMP-histidine intermediate" evidence="2">
    <location>
        <position position="121"/>
    </location>
</feature>
<dbReference type="KEGG" id="dpr:Despr_2648"/>
<organism evidence="6 7">
    <name type="scientific">Desulfobulbus propionicus (strain ATCC 33891 / DSM 2032 / VKM B-1956 / 1pr3)</name>
    <dbReference type="NCBI Taxonomy" id="577650"/>
    <lineage>
        <taxon>Bacteria</taxon>
        <taxon>Pseudomonadati</taxon>
        <taxon>Thermodesulfobacteriota</taxon>
        <taxon>Desulfobulbia</taxon>
        <taxon>Desulfobulbales</taxon>
        <taxon>Desulfobulbaceae</taxon>
        <taxon>Desulfobulbus</taxon>
    </lineage>
</organism>
<dbReference type="InterPro" id="IPR011146">
    <property type="entry name" value="HIT-like"/>
</dbReference>
<dbReference type="PROSITE" id="PS51084">
    <property type="entry name" value="HIT_2"/>
    <property type="match status" value="1"/>
</dbReference>
<name>A0A7U3YNS2_DESPD</name>
<dbReference type="Gene3D" id="3.30.428.10">
    <property type="entry name" value="HIT-like"/>
    <property type="match status" value="1"/>
</dbReference>
<feature type="domain" description="HIT" evidence="5">
    <location>
        <begin position="24"/>
        <end position="134"/>
    </location>
</feature>
<sequence>MNTLWTPWRMDHVLGTAPKVTGCLFEPPGTEEQNKEHLLLYRDSWTVVLLNRFPYANGHLLLAPRRHLADLAELQPQEKSRLMEMLTACCAILRRHLHPDGINIGLNLGKAAGAGIADHLHFHLVPRWEGDHNFMTVCAEIRTIPQHIERTFDLLLPDFQLLATPAIP</sequence>
<evidence type="ECO:0000256" key="4">
    <source>
        <dbReference type="PROSITE-ProRule" id="PRU00464"/>
    </source>
</evidence>
<dbReference type="InterPro" id="IPR039383">
    <property type="entry name" value="FHIT"/>
</dbReference>
<evidence type="ECO:0000256" key="1">
    <source>
        <dbReference type="ARBA" id="ARBA00022741"/>
    </source>
</evidence>
<dbReference type="InterPro" id="IPR036265">
    <property type="entry name" value="HIT-like_sf"/>
</dbReference>
<feature type="binding site" evidence="3">
    <location>
        <position position="51"/>
    </location>
    <ligand>
        <name>substrate</name>
    </ligand>
</feature>
<dbReference type="GO" id="GO:0003824">
    <property type="term" value="F:catalytic activity"/>
    <property type="evidence" value="ECO:0007669"/>
    <property type="project" value="InterPro"/>
</dbReference>
<dbReference type="Proteomes" id="UP000006365">
    <property type="component" value="Chromosome"/>
</dbReference>
<accession>A0A7U3YNS2</accession>
<keyword evidence="1" id="KW-0547">Nucleotide-binding</keyword>
<dbReference type="InterPro" id="IPR052908">
    <property type="entry name" value="AP-4-A_phosphorylase"/>
</dbReference>
<dbReference type="EMBL" id="CP002364">
    <property type="protein sequence ID" value="ADW18784.1"/>
    <property type="molecule type" value="Genomic_DNA"/>
</dbReference>
<evidence type="ECO:0000259" key="5">
    <source>
        <dbReference type="PROSITE" id="PS51084"/>
    </source>
</evidence>
<evidence type="ECO:0000256" key="2">
    <source>
        <dbReference type="PIRSR" id="PIRSR639383-1"/>
    </source>
</evidence>
<gene>
    <name evidence="6" type="ordered locus">Despr_2648</name>
</gene>
<proteinExistence type="predicted"/>
<keyword evidence="7" id="KW-1185">Reference proteome</keyword>
<dbReference type="AlphaFoldDB" id="A0A7U3YNS2"/>
<evidence type="ECO:0000256" key="3">
    <source>
        <dbReference type="PIRSR" id="PIRSR639383-2"/>
    </source>
</evidence>
<feature type="short sequence motif" description="Histidine triad motif" evidence="4">
    <location>
        <begin position="119"/>
        <end position="123"/>
    </location>
</feature>